<dbReference type="OrthoDB" id="10019757at2759"/>
<feature type="compositionally biased region" description="Basic and acidic residues" evidence="2">
    <location>
        <begin position="191"/>
        <end position="208"/>
    </location>
</feature>
<name>A0A1I8MWK7_MUSDO</name>
<sequence length="362" mass="40733">MDFARKILEKYGWKDGDGLGKTNSGISKALRANLKFDKSGFGVDVAATDFNNHWWERVFNDAANNVDIKQDGESITVDLKNEADGVEITTKGYSVKKLKKAKGNSESYNNFIQSATLTSRGAEIEKDNRPEASEIEIPMVNVLTDEELFKACGGRTAHKGARHGLKLSGKLARIEQQEKELLAKMLAAKSSKAEEGFSTEDKKNKTSKLEVTNAADDELPEKQEKKKKKRKQKNEKESMDFGTITEDTPPKPKKKKKHKLENPGEDIENISVSAEPEVIPSENPKKRKKHKEGSDENPTEIEVKHKKKKKHKRVDATEDTGTLELQTENMYKAEEQEDTEISAEKLVSKKKKSKKKSKICEE</sequence>
<dbReference type="eggNOG" id="KOG2809">
    <property type="taxonomic scope" value="Eukaryota"/>
</dbReference>
<feature type="compositionally biased region" description="Polar residues" evidence="2">
    <location>
        <begin position="319"/>
        <end position="329"/>
    </location>
</feature>
<dbReference type="SMART" id="SM00443">
    <property type="entry name" value="G_patch"/>
    <property type="match status" value="1"/>
</dbReference>
<proteinExistence type="predicted"/>
<dbReference type="Pfam" id="PF01585">
    <property type="entry name" value="G-patch"/>
    <property type="match status" value="1"/>
</dbReference>
<evidence type="ECO:0000256" key="1">
    <source>
        <dbReference type="ARBA" id="ARBA00040365"/>
    </source>
</evidence>
<evidence type="ECO:0000259" key="3">
    <source>
        <dbReference type="PROSITE" id="PS50174"/>
    </source>
</evidence>
<dbReference type="PANTHER" id="PTHR23149:SF9">
    <property type="entry name" value="G PATCH DOMAIN-CONTAINING PROTEIN 4"/>
    <property type="match status" value="1"/>
</dbReference>
<dbReference type="STRING" id="7370.A0A1I8MWK7"/>
<organism evidence="4">
    <name type="scientific">Musca domestica</name>
    <name type="common">House fly</name>
    <dbReference type="NCBI Taxonomy" id="7370"/>
    <lineage>
        <taxon>Eukaryota</taxon>
        <taxon>Metazoa</taxon>
        <taxon>Ecdysozoa</taxon>
        <taxon>Arthropoda</taxon>
        <taxon>Hexapoda</taxon>
        <taxon>Insecta</taxon>
        <taxon>Pterygota</taxon>
        <taxon>Neoptera</taxon>
        <taxon>Endopterygota</taxon>
        <taxon>Diptera</taxon>
        <taxon>Brachycera</taxon>
        <taxon>Muscomorpha</taxon>
        <taxon>Muscoidea</taxon>
        <taxon>Muscidae</taxon>
        <taxon>Musca</taxon>
    </lineage>
</organism>
<dbReference type="InterPro" id="IPR000467">
    <property type="entry name" value="G_patch_dom"/>
</dbReference>
<evidence type="ECO:0000256" key="2">
    <source>
        <dbReference type="SAM" id="MobiDB-lite"/>
    </source>
</evidence>
<feature type="compositionally biased region" description="Basic residues" evidence="2">
    <location>
        <begin position="348"/>
        <end position="362"/>
    </location>
</feature>
<reference evidence="4" key="1">
    <citation type="submission" date="2020-05" db="UniProtKB">
        <authorList>
            <consortium name="EnsemblMetazoa"/>
        </authorList>
    </citation>
    <scope>IDENTIFICATION</scope>
    <source>
        <strain evidence="4">Aabys</strain>
    </source>
</reference>
<gene>
    <name evidence="4" type="primary">101890981</name>
</gene>
<dbReference type="KEGG" id="mde:101890981"/>
<feature type="compositionally biased region" description="Basic residues" evidence="2">
    <location>
        <begin position="304"/>
        <end position="313"/>
    </location>
</feature>
<dbReference type="GO" id="GO:0005730">
    <property type="term" value="C:nucleolus"/>
    <property type="evidence" value="ECO:0007669"/>
    <property type="project" value="TreeGrafter"/>
</dbReference>
<dbReference type="AlphaFoldDB" id="A0A1I8MWK7"/>
<dbReference type="VEuPathDB" id="VectorBase:MDOMA2_018200"/>
<dbReference type="PANTHER" id="PTHR23149">
    <property type="entry name" value="G PATCH DOMAIN CONTAINING PROTEIN"/>
    <property type="match status" value="1"/>
</dbReference>
<feature type="region of interest" description="Disordered" evidence="2">
    <location>
        <begin position="189"/>
        <end position="362"/>
    </location>
</feature>
<dbReference type="EnsemblMetazoa" id="MDOA009180-RA">
    <property type="protein sequence ID" value="MDOA009180-PA"/>
    <property type="gene ID" value="MDOA009180"/>
</dbReference>
<dbReference type="VEuPathDB" id="VectorBase:MDOA009180"/>
<feature type="domain" description="G-patch" evidence="3">
    <location>
        <begin position="1"/>
        <end position="46"/>
    </location>
</feature>
<dbReference type="InterPro" id="IPR050656">
    <property type="entry name" value="PINX1"/>
</dbReference>
<accession>A0A1I8MWK7</accession>
<evidence type="ECO:0000313" key="4">
    <source>
        <dbReference type="EnsemblMetazoa" id="MDOA009180-PA"/>
    </source>
</evidence>
<protein>
    <recommendedName>
        <fullName evidence="1">G patch domain-containing protein 4</fullName>
    </recommendedName>
</protein>
<dbReference type="PROSITE" id="PS50174">
    <property type="entry name" value="G_PATCH"/>
    <property type="match status" value="1"/>
</dbReference>
<dbReference type="RefSeq" id="XP_005176369.2">
    <property type="nucleotide sequence ID" value="XM_005176312.4"/>
</dbReference>
<dbReference type="GO" id="GO:0003676">
    <property type="term" value="F:nucleic acid binding"/>
    <property type="evidence" value="ECO:0007669"/>
    <property type="project" value="InterPro"/>
</dbReference>